<evidence type="ECO:0000313" key="3">
    <source>
        <dbReference type="Proteomes" id="UP000030706"/>
    </source>
</evidence>
<organism evidence="2 3">
    <name type="scientific">Aureobasidium pullulans EXF-150</name>
    <dbReference type="NCBI Taxonomy" id="1043002"/>
    <lineage>
        <taxon>Eukaryota</taxon>
        <taxon>Fungi</taxon>
        <taxon>Dikarya</taxon>
        <taxon>Ascomycota</taxon>
        <taxon>Pezizomycotina</taxon>
        <taxon>Dothideomycetes</taxon>
        <taxon>Dothideomycetidae</taxon>
        <taxon>Dothideales</taxon>
        <taxon>Saccotheciaceae</taxon>
        <taxon>Aureobasidium</taxon>
    </lineage>
</organism>
<keyword evidence="3" id="KW-1185">Reference proteome</keyword>
<dbReference type="RefSeq" id="XP_029761160.1">
    <property type="nucleotide sequence ID" value="XM_029905389.1"/>
</dbReference>
<feature type="chain" id="PRO_5001702419" description="Secreted protein" evidence="1">
    <location>
        <begin position="26"/>
        <end position="89"/>
    </location>
</feature>
<dbReference type="GeneID" id="40747695"/>
<reference evidence="2 3" key="1">
    <citation type="journal article" date="2014" name="BMC Genomics">
        <title>Genome sequencing of four Aureobasidium pullulans varieties: biotechnological potential, stress tolerance, and description of new species.</title>
        <authorList>
            <person name="Gostin Ar C."/>
            <person name="Ohm R.A."/>
            <person name="Kogej T."/>
            <person name="Sonjak S."/>
            <person name="Turk M."/>
            <person name="Zajc J."/>
            <person name="Zalar P."/>
            <person name="Grube M."/>
            <person name="Sun H."/>
            <person name="Han J."/>
            <person name="Sharma A."/>
            <person name="Chiniquy J."/>
            <person name="Ngan C.Y."/>
            <person name="Lipzen A."/>
            <person name="Barry K."/>
            <person name="Grigoriev I.V."/>
            <person name="Gunde-Cimerman N."/>
        </authorList>
    </citation>
    <scope>NUCLEOTIDE SEQUENCE [LARGE SCALE GENOMIC DNA]</scope>
    <source>
        <strain evidence="2 3">EXF-150</strain>
    </source>
</reference>
<evidence type="ECO:0008006" key="4">
    <source>
        <dbReference type="Google" id="ProtNLM"/>
    </source>
</evidence>
<dbReference type="AlphaFoldDB" id="A0A074XHJ7"/>
<evidence type="ECO:0000256" key="1">
    <source>
        <dbReference type="SAM" id="SignalP"/>
    </source>
</evidence>
<dbReference type="Proteomes" id="UP000030706">
    <property type="component" value="Unassembled WGS sequence"/>
</dbReference>
<sequence>MTFHSNSAVPILPSLLSLFPLPCASDDPAVLFRTHPSDAARRSCPSYLLFNARSSERSVGRLNVCTGEDGGALRRFCLFQSAGERRDLA</sequence>
<feature type="signal peptide" evidence="1">
    <location>
        <begin position="1"/>
        <end position="25"/>
    </location>
</feature>
<evidence type="ECO:0000313" key="2">
    <source>
        <dbReference type="EMBL" id="KEQ84973.1"/>
    </source>
</evidence>
<name>A0A074XHJ7_AURPU</name>
<protein>
    <recommendedName>
        <fullName evidence="4">Secreted protein</fullName>
    </recommendedName>
</protein>
<proteinExistence type="predicted"/>
<gene>
    <name evidence="2" type="ORF">M438DRAFT_345185</name>
</gene>
<keyword evidence="1" id="KW-0732">Signal</keyword>
<dbReference type="EMBL" id="KL584981">
    <property type="protein sequence ID" value="KEQ84973.1"/>
    <property type="molecule type" value="Genomic_DNA"/>
</dbReference>
<dbReference type="HOGENOM" id="CLU_2454343_0_0_1"/>
<accession>A0A074XHJ7</accession>